<keyword evidence="7 8" id="KW-0472">Membrane</keyword>
<feature type="transmembrane region" description="Helical" evidence="8">
    <location>
        <begin position="106"/>
        <end position="121"/>
    </location>
</feature>
<dbReference type="InterPro" id="IPR037185">
    <property type="entry name" value="EmrE-like"/>
</dbReference>
<feature type="transmembrane region" description="Helical" evidence="8">
    <location>
        <begin position="267"/>
        <end position="288"/>
    </location>
</feature>
<dbReference type="NCBIfam" id="TIGR00688">
    <property type="entry name" value="rarD"/>
    <property type="match status" value="1"/>
</dbReference>
<comment type="subcellular location">
    <subcellularLocation>
        <location evidence="1">Cell membrane</location>
        <topology evidence="1">Multi-pass membrane protein</topology>
    </subcellularLocation>
</comment>
<keyword evidence="3" id="KW-0813">Transport</keyword>
<name>A0A1Y1CP40_9BACT</name>
<dbReference type="PANTHER" id="PTHR22911">
    <property type="entry name" value="ACYL-MALONYL CONDENSING ENZYME-RELATED"/>
    <property type="match status" value="1"/>
</dbReference>
<evidence type="ECO:0000313" key="10">
    <source>
        <dbReference type="EMBL" id="BAX81783.1"/>
    </source>
</evidence>
<evidence type="ECO:0000256" key="8">
    <source>
        <dbReference type="SAM" id="Phobius"/>
    </source>
</evidence>
<dbReference type="PANTHER" id="PTHR22911:SF137">
    <property type="entry name" value="SOLUTE CARRIER FAMILY 35 MEMBER G2-RELATED"/>
    <property type="match status" value="1"/>
</dbReference>
<dbReference type="InterPro" id="IPR000620">
    <property type="entry name" value="EamA_dom"/>
</dbReference>
<evidence type="ECO:0000256" key="2">
    <source>
        <dbReference type="ARBA" id="ARBA00007362"/>
    </source>
</evidence>
<dbReference type="Pfam" id="PF00892">
    <property type="entry name" value="EamA"/>
    <property type="match status" value="1"/>
</dbReference>
<protein>
    <recommendedName>
        <fullName evidence="9">EamA domain-containing protein</fullName>
    </recommendedName>
</protein>
<evidence type="ECO:0000256" key="7">
    <source>
        <dbReference type="ARBA" id="ARBA00023136"/>
    </source>
</evidence>
<feature type="transmembrane region" description="Helical" evidence="8">
    <location>
        <begin position="151"/>
        <end position="167"/>
    </location>
</feature>
<evidence type="ECO:0000256" key="4">
    <source>
        <dbReference type="ARBA" id="ARBA00022475"/>
    </source>
</evidence>
<dbReference type="SUPFAM" id="SSF103481">
    <property type="entry name" value="Multidrug resistance efflux transporter EmrE"/>
    <property type="match status" value="2"/>
</dbReference>
<feature type="transmembrane region" description="Helical" evidence="8">
    <location>
        <begin position="241"/>
        <end position="261"/>
    </location>
</feature>
<dbReference type="Proteomes" id="UP000218267">
    <property type="component" value="Chromosome"/>
</dbReference>
<feature type="transmembrane region" description="Helical" evidence="8">
    <location>
        <begin position="179"/>
        <end position="199"/>
    </location>
</feature>
<dbReference type="AlphaFoldDB" id="A0A1Y1CP40"/>
<dbReference type="EMBL" id="AP018042">
    <property type="protein sequence ID" value="BAX81783.1"/>
    <property type="molecule type" value="Genomic_DNA"/>
</dbReference>
<organism evidence="10 11">
    <name type="scientific">Labilibaculum antarcticum</name>
    <dbReference type="NCBI Taxonomy" id="1717717"/>
    <lineage>
        <taxon>Bacteria</taxon>
        <taxon>Pseudomonadati</taxon>
        <taxon>Bacteroidota</taxon>
        <taxon>Bacteroidia</taxon>
        <taxon>Marinilabiliales</taxon>
        <taxon>Marinifilaceae</taxon>
        <taxon>Labilibaculum</taxon>
    </lineage>
</organism>
<comment type="similarity">
    <text evidence="2">Belongs to the EamA transporter family.</text>
</comment>
<dbReference type="OrthoDB" id="369870at2"/>
<feature type="domain" description="EamA" evidence="9">
    <location>
        <begin position="9"/>
        <end position="143"/>
    </location>
</feature>
<sequence>MENTKNATMGYVYALQAFLTWGILPIFWKLLSDVSALEILAHRIFWSFVFLIILLILTRQKNVWSLLRQKKTRKSLIISSLLIGLNWGLFIYAVNTKQIVEASLGYYINPIVNVILGMIVLNEKLDKLKYIAVFIASAAVIYLTIDYGKFPWISIILACSFGLYGLTKKTAGIEAIPSLAVETLILAPFALGYILYKMWIGSGALFTGSISTSIYLMLTGIVTSLPLYWFAKGALRIPLSALGFMQYIAPTLMLLIGVLIYNEPFRHEQFIAFGLIWIALTLYTTSIIRNTRKKIKAELKSNLQRQN</sequence>
<gene>
    <name evidence="10" type="ORF">ALGA_3485</name>
</gene>
<dbReference type="GO" id="GO:0005886">
    <property type="term" value="C:plasma membrane"/>
    <property type="evidence" value="ECO:0007669"/>
    <property type="project" value="UniProtKB-SubCell"/>
</dbReference>
<feature type="transmembrane region" description="Helical" evidence="8">
    <location>
        <begin position="40"/>
        <end position="57"/>
    </location>
</feature>
<feature type="transmembrane region" description="Helical" evidence="8">
    <location>
        <begin position="12"/>
        <end position="28"/>
    </location>
</feature>
<feature type="transmembrane region" description="Helical" evidence="8">
    <location>
        <begin position="128"/>
        <end position="145"/>
    </location>
</feature>
<reference evidence="11" key="2">
    <citation type="journal article" date="2020" name="Antonie Van Leeuwenhoek">
        <title>Labilibaculum antarcticum sp. nov., a novel facultative anaerobic, psychrotorelant bacterium isolated from marine sediment of Antarctica.</title>
        <authorList>
            <person name="Watanabe M."/>
            <person name="Kojima H."/>
            <person name="Fukui M."/>
        </authorList>
    </citation>
    <scope>NUCLEOTIDE SEQUENCE [LARGE SCALE GENOMIC DNA]</scope>
    <source>
        <strain evidence="11">SPP2</strain>
    </source>
</reference>
<evidence type="ECO:0000256" key="5">
    <source>
        <dbReference type="ARBA" id="ARBA00022692"/>
    </source>
</evidence>
<feature type="transmembrane region" description="Helical" evidence="8">
    <location>
        <begin position="205"/>
        <end position="229"/>
    </location>
</feature>
<keyword evidence="11" id="KW-1185">Reference proteome</keyword>
<proteinExistence type="inferred from homology"/>
<reference evidence="10 11" key="1">
    <citation type="journal article" date="2018" name="Mar. Genomics">
        <title>Complete genome sequence of Marinifilaceae bacterium strain SPP2, isolated from the Antarctic marine sediment.</title>
        <authorList>
            <person name="Watanabe M."/>
            <person name="Kojima H."/>
            <person name="Fukui M."/>
        </authorList>
    </citation>
    <scope>NUCLEOTIDE SEQUENCE [LARGE SCALE GENOMIC DNA]</scope>
    <source>
        <strain evidence="10 11">SPP2</strain>
    </source>
</reference>
<evidence type="ECO:0000256" key="1">
    <source>
        <dbReference type="ARBA" id="ARBA00004651"/>
    </source>
</evidence>
<evidence type="ECO:0000256" key="6">
    <source>
        <dbReference type="ARBA" id="ARBA00022989"/>
    </source>
</evidence>
<keyword evidence="4" id="KW-1003">Cell membrane</keyword>
<feature type="transmembrane region" description="Helical" evidence="8">
    <location>
        <begin position="77"/>
        <end position="94"/>
    </location>
</feature>
<evidence type="ECO:0000313" key="11">
    <source>
        <dbReference type="Proteomes" id="UP000218267"/>
    </source>
</evidence>
<dbReference type="RefSeq" id="WP_096431491.1">
    <property type="nucleotide sequence ID" value="NZ_AP018042.1"/>
</dbReference>
<keyword evidence="5 8" id="KW-0812">Transmembrane</keyword>
<dbReference type="InterPro" id="IPR004626">
    <property type="entry name" value="RarD"/>
</dbReference>
<evidence type="ECO:0000259" key="9">
    <source>
        <dbReference type="Pfam" id="PF00892"/>
    </source>
</evidence>
<accession>A0A1Y1CP40</accession>
<keyword evidence="6 8" id="KW-1133">Transmembrane helix</keyword>
<evidence type="ECO:0000256" key="3">
    <source>
        <dbReference type="ARBA" id="ARBA00022448"/>
    </source>
</evidence>
<dbReference type="KEGG" id="mbas:ALGA_3485"/>